<dbReference type="Pfam" id="PF12796">
    <property type="entry name" value="Ank_2"/>
    <property type="match status" value="1"/>
</dbReference>
<accession>A0AAV2Q6X3</accession>
<dbReference type="GO" id="GO:0005856">
    <property type="term" value="C:cytoskeleton"/>
    <property type="evidence" value="ECO:0007669"/>
    <property type="project" value="TreeGrafter"/>
</dbReference>
<dbReference type="AlphaFoldDB" id="A0AAV2Q6X3"/>
<dbReference type="GO" id="GO:0030837">
    <property type="term" value="P:negative regulation of actin filament polymerization"/>
    <property type="evidence" value="ECO:0007669"/>
    <property type="project" value="InterPro"/>
</dbReference>
<keyword evidence="1" id="KW-0040">ANK repeat</keyword>
<dbReference type="Gene3D" id="1.25.40.20">
    <property type="entry name" value="Ankyrin repeat-containing domain"/>
    <property type="match status" value="1"/>
</dbReference>
<dbReference type="PANTHER" id="PTHR24168">
    <property type="entry name" value="KN MOTIF AND ANKYRIN REPEAT DOMAIN-CONTAINING"/>
    <property type="match status" value="1"/>
</dbReference>
<dbReference type="InterPro" id="IPR002110">
    <property type="entry name" value="Ankyrin_rpt"/>
</dbReference>
<keyword evidence="3" id="KW-1185">Reference proteome</keyword>
<reference evidence="2 3" key="1">
    <citation type="submission" date="2024-05" db="EMBL/GenBank/DDBJ databases">
        <authorList>
            <person name="Wallberg A."/>
        </authorList>
    </citation>
    <scope>NUCLEOTIDE SEQUENCE [LARGE SCALE GENOMIC DNA]</scope>
</reference>
<sequence length="138" mass="15354">MHYVSLQGRHLLLAAFAGPGGQPECYCWPKGPAKDCSTNAESNWKNALMNDEIVYACCDGRTYKVEEWLSFPGSSVNAAKIETGQSLLAMACEHGREDMVRMLLRYRPHLNVQDYYGNTALMLAVKNGHLTIVKILTS</sequence>
<dbReference type="PROSITE" id="PS50088">
    <property type="entry name" value="ANK_REPEAT"/>
    <property type="match status" value="2"/>
</dbReference>
<proteinExistence type="predicted"/>
<gene>
    <name evidence="2" type="ORF">MNOR_LOCUS8506</name>
</gene>
<dbReference type="PROSITE" id="PS50297">
    <property type="entry name" value="ANK_REP_REGION"/>
    <property type="match status" value="1"/>
</dbReference>
<feature type="repeat" description="ANK" evidence="1">
    <location>
        <begin position="83"/>
        <end position="115"/>
    </location>
</feature>
<feature type="repeat" description="ANK" evidence="1">
    <location>
        <begin position="116"/>
        <end position="138"/>
    </location>
</feature>
<evidence type="ECO:0000313" key="2">
    <source>
        <dbReference type="EMBL" id="CAL4071331.1"/>
    </source>
</evidence>
<name>A0AAV2Q6X3_MEGNR</name>
<dbReference type="Proteomes" id="UP001497623">
    <property type="component" value="Unassembled WGS sequence"/>
</dbReference>
<dbReference type="InterPro" id="IPR047184">
    <property type="entry name" value="KANK1-4"/>
</dbReference>
<dbReference type="GO" id="GO:0005737">
    <property type="term" value="C:cytoplasm"/>
    <property type="evidence" value="ECO:0007669"/>
    <property type="project" value="TreeGrafter"/>
</dbReference>
<dbReference type="SUPFAM" id="SSF48403">
    <property type="entry name" value="Ankyrin repeat"/>
    <property type="match status" value="1"/>
</dbReference>
<organism evidence="2 3">
    <name type="scientific">Meganyctiphanes norvegica</name>
    <name type="common">Northern krill</name>
    <name type="synonym">Thysanopoda norvegica</name>
    <dbReference type="NCBI Taxonomy" id="48144"/>
    <lineage>
        <taxon>Eukaryota</taxon>
        <taxon>Metazoa</taxon>
        <taxon>Ecdysozoa</taxon>
        <taxon>Arthropoda</taxon>
        <taxon>Crustacea</taxon>
        <taxon>Multicrustacea</taxon>
        <taxon>Malacostraca</taxon>
        <taxon>Eumalacostraca</taxon>
        <taxon>Eucarida</taxon>
        <taxon>Euphausiacea</taxon>
        <taxon>Euphausiidae</taxon>
        <taxon>Meganyctiphanes</taxon>
    </lineage>
</organism>
<dbReference type="SMART" id="SM00248">
    <property type="entry name" value="ANK"/>
    <property type="match status" value="2"/>
</dbReference>
<evidence type="ECO:0000256" key="1">
    <source>
        <dbReference type="PROSITE-ProRule" id="PRU00023"/>
    </source>
</evidence>
<feature type="non-terminal residue" evidence="2">
    <location>
        <position position="138"/>
    </location>
</feature>
<comment type="caution">
    <text evidence="2">The sequence shown here is derived from an EMBL/GenBank/DDBJ whole genome shotgun (WGS) entry which is preliminary data.</text>
</comment>
<dbReference type="InterPro" id="IPR036770">
    <property type="entry name" value="Ankyrin_rpt-contain_sf"/>
</dbReference>
<dbReference type="EMBL" id="CAXKWB010003974">
    <property type="protein sequence ID" value="CAL4071331.1"/>
    <property type="molecule type" value="Genomic_DNA"/>
</dbReference>
<dbReference type="PANTHER" id="PTHR24168:SF21">
    <property type="entry name" value="KANK, ISOFORM D"/>
    <property type="match status" value="1"/>
</dbReference>
<evidence type="ECO:0000313" key="3">
    <source>
        <dbReference type="Proteomes" id="UP001497623"/>
    </source>
</evidence>
<protein>
    <submittedName>
        <fullName evidence="2">Uncharacterized protein</fullName>
    </submittedName>
</protein>